<comment type="caution">
    <text evidence="8">The sequence shown here is derived from an EMBL/GenBank/DDBJ whole genome shotgun (WGS) entry which is preliminary data.</text>
</comment>
<dbReference type="EMBL" id="RJUK01000001">
    <property type="protein sequence ID" value="ROQ21898.1"/>
    <property type="molecule type" value="Genomic_DNA"/>
</dbReference>
<dbReference type="InterPro" id="IPR013762">
    <property type="entry name" value="Integrase-like_cat_sf"/>
</dbReference>
<evidence type="ECO:0000313" key="8">
    <source>
        <dbReference type="EMBL" id="ROQ21898.1"/>
    </source>
</evidence>
<dbReference type="Pfam" id="PF00589">
    <property type="entry name" value="Phage_integrase"/>
    <property type="match status" value="1"/>
</dbReference>
<proteinExistence type="inferred from homology"/>
<dbReference type="InterPro" id="IPR011010">
    <property type="entry name" value="DNA_brk_join_enz"/>
</dbReference>
<dbReference type="RefSeq" id="WP_123638808.1">
    <property type="nucleotide sequence ID" value="NZ_RJUK01000001.1"/>
</dbReference>
<dbReference type="AlphaFoldDB" id="A0A3N1P2R3"/>
<name>A0A3N1P2R3_9GAMM</name>
<dbReference type="Proteomes" id="UP000273643">
    <property type="component" value="Unassembled WGS sequence"/>
</dbReference>
<dbReference type="GO" id="GO:0006310">
    <property type="term" value="P:DNA recombination"/>
    <property type="evidence" value="ECO:0007669"/>
    <property type="project" value="UniProtKB-KW"/>
</dbReference>
<dbReference type="GO" id="GO:0015074">
    <property type="term" value="P:DNA integration"/>
    <property type="evidence" value="ECO:0007669"/>
    <property type="project" value="UniProtKB-KW"/>
</dbReference>
<accession>A0A3N1P2R3</accession>
<keyword evidence="4" id="KW-0233">DNA recombination</keyword>
<keyword evidence="3 5" id="KW-0238">DNA-binding</keyword>
<dbReference type="PANTHER" id="PTHR30349:SF64">
    <property type="entry name" value="PROPHAGE INTEGRASE INTD-RELATED"/>
    <property type="match status" value="1"/>
</dbReference>
<dbReference type="InterPro" id="IPR044068">
    <property type="entry name" value="CB"/>
</dbReference>
<dbReference type="SUPFAM" id="SSF56349">
    <property type="entry name" value="DNA breaking-rejoining enzymes"/>
    <property type="match status" value="1"/>
</dbReference>
<evidence type="ECO:0000256" key="3">
    <source>
        <dbReference type="ARBA" id="ARBA00023125"/>
    </source>
</evidence>
<keyword evidence="9" id="KW-1185">Reference proteome</keyword>
<comment type="similarity">
    <text evidence="1">Belongs to the 'phage' integrase family.</text>
</comment>
<evidence type="ECO:0000256" key="5">
    <source>
        <dbReference type="PROSITE-ProRule" id="PRU01248"/>
    </source>
</evidence>
<dbReference type="InterPro" id="IPR010998">
    <property type="entry name" value="Integrase_recombinase_N"/>
</dbReference>
<reference evidence="8 9" key="1">
    <citation type="submission" date="2018-11" db="EMBL/GenBank/DDBJ databases">
        <title>Genomic Encyclopedia of Type Strains, Phase IV (KMG-IV): sequencing the most valuable type-strain genomes for metagenomic binning, comparative biology and taxonomic classification.</title>
        <authorList>
            <person name="Goeker M."/>
        </authorList>
    </citation>
    <scope>NUCLEOTIDE SEQUENCE [LARGE SCALE GENOMIC DNA]</scope>
    <source>
        <strain evidence="8 9">DSM 16974</strain>
    </source>
</reference>
<evidence type="ECO:0000259" key="6">
    <source>
        <dbReference type="PROSITE" id="PS51898"/>
    </source>
</evidence>
<dbReference type="OrthoDB" id="9801717at2"/>
<evidence type="ECO:0000256" key="4">
    <source>
        <dbReference type="ARBA" id="ARBA00023172"/>
    </source>
</evidence>
<organism evidence="8 9">
    <name type="scientific">Marinimicrobium koreense</name>
    <dbReference type="NCBI Taxonomy" id="306545"/>
    <lineage>
        <taxon>Bacteria</taxon>
        <taxon>Pseudomonadati</taxon>
        <taxon>Pseudomonadota</taxon>
        <taxon>Gammaproteobacteria</taxon>
        <taxon>Cellvibrionales</taxon>
        <taxon>Cellvibrionaceae</taxon>
        <taxon>Marinimicrobium</taxon>
    </lineage>
</organism>
<evidence type="ECO:0000256" key="2">
    <source>
        <dbReference type="ARBA" id="ARBA00022908"/>
    </source>
</evidence>
<dbReference type="PANTHER" id="PTHR30349">
    <property type="entry name" value="PHAGE INTEGRASE-RELATED"/>
    <property type="match status" value="1"/>
</dbReference>
<dbReference type="PROSITE" id="PS51898">
    <property type="entry name" value="TYR_RECOMBINASE"/>
    <property type="match status" value="1"/>
</dbReference>
<sequence length="228" mass="26277">MARKSPFLEMVRGEIRLRGYSLRTEKTYLFWIYRYIIFHGKEHPTKMGANEVKEFLTWLAVKKEVAVNTQKVALNALVFLYHKVLKVELGELDFKLATKQRHLPTTLTKREVSQILRQLPERDRLIISLLYGSGLRITECLRLRVQDVCFDRLSLTVRAVKAAGVTGKKVNCHTFRHSFATHLLQSGYDIRSVQELLGHNDVKTTQIYTHVLGQHYAGTRSPLDALAD</sequence>
<feature type="domain" description="Core-binding (CB)" evidence="7">
    <location>
        <begin position="1"/>
        <end position="85"/>
    </location>
</feature>
<gene>
    <name evidence="8" type="ORF">EDC38_2526</name>
</gene>
<dbReference type="Pfam" id="PF13495">
    <property type="entry name" value="Phage_int_SAM_4"/>
    <property type="match status" value="1"/>
</dbReference>
<dbReference type="Gene3D" id="1.10.443.10">
    <property type="entry name" value="Intergrase catalytic core"/>
    <property type="match status" value="2"/>
</dbReference>
<evidence type="ECO:0000259" key="7">
    <source>
        <dbReference type="PROSITE" id="PS51900"/>
    </source>
</evidence>
<keyword evidence="2" id="KW-0229">DNA integration</keyword>
<protein>
    <submittedName>
        <fullName evidence="8">Site-specific recombinase XerC</fullName>
    </submittedName>
</protein>
<dbReference type="Gene3D" id="1.10.150.130">
    <property type="match status" value="1"/>
</dbReference>
<dbReference type="InterPro" id="IPR002104">
    <property type="entry name" value="Integrase_catalytic"/>
</dbReference>
<dbReference type="PROSITE" id="PS51900">
    <property type="entry name" value="CB"/>
    <property type="match status" value="1"/>
</dbReference>
<evidence type="ECO:0000256" key="1">
    <source>
        <dbReference type="ARBA" id="ARBA00008857"/>
    </source>
</evidence>
<dbReference type="InterPro" id="IPR050090">
    <property type="entry name" value="Tyrosine_recombinase_XerCD"/>
</dbReference>
<dbReference type="GO" id="GO:0003677">
    <property type="term" value="F:DNA binding"/>
    <property type="evidence" value="ECO:0007669"/>
    <property type="project" value="UniProtKB-UniRule"/>
</dbReference>
<dbReference type="InterPro" id="IPR004107">
    <property type="entry name" value="Integrase_SAM-like_N"/>
</dbReference>
<evidence type="ECO:0000313" key="9">
    <source>
        <dbReference type="Proteomes" id="UP000273643"/>
    </source>
</evidence>
<feature type="domain" description="Tyr recombinase" evidence="6">
    <location>
        <begin position="102"/>
        <end position="221"/>
    </location>
</feature>